<keyword evidence="4 7" id="KW-0010">Activator</keyword>
<dbReference type="GO" id="GO:0003712">
    <property type="term" value="F:transcription coregulator activity"/>
    <property type="evidence" value="ECO:0007669"/>
    <property type="project" value="InterPro"/>
</dbReference>
<evidence type="ECO:0000256" key="3">
    <source>
        <dbReference type="ARBA" id="ARBA00023015"/>
    </source>
</evidence>
<dbReference type="Pfam" id="PF05669">
    <property type="entry name" value="Med31"/>
    <property type="match status" value="1"/>
</dbReference>
<evidence type="ECO:0000256" key="2">
    <source>
        <dbReference type="ARBA" id="ARBA00006378"/>
    </source>
</evidence>
<keyword evidence="3 7" id="KW-0805">Transcription regulation</keyword>
<reference evidence="8" key="1">
    <citation type="journal article" date="2020" name="J. Eukaryot. Microbiol.">
        <title>De novo Sequencing, Assembly and Annotation of the Transcriptome for the Free-Living Testate Amoeba Arcella intermedia.</title>
        <authorList>
            <person name="Ribeiro G.M."/>
            <person name="Porfirio-Sousa A.L."/>
            <person name="Maurer-Alcala X.X."/>
            <person name="Katz L.A."/>
            <person name="Lahr D.J.G."/>
        </authorList>
    </citation>
    <scope>NUCLEOTIDE SEQUENCE</scope>
</reference>
<proteinExistence type="inferred from homology"/>
<accession>A0A6B2LR96</accession>
<sequence>MDLEFVQALANPEYLKFLAHEKNYMEEKEFIDYLKYLTYWHKPEYTRFIMYPHCLHILELLQNEDFRKALKHPVFIEMISNQQFYHWKHYVKRRNTNAINKK</sequence>
<dbReference type="InterPro" id="IPR008831">
    <property type="entry name" value="Mediator_Med31"/>
</dbReference>
<evidence type="ECO:0000256" key="5">
    <source>
        <dbReference type="ARBA" id="ARBA00023163"/>
    </source>
</evidence>
<comment type="subunit">
    <text evidence="7">Component of the Mediator complex.</text>
</comment>
<dbReference type="InterPro" id="IPR038089">
    <property type="entry name" value="Med31_sf"/>
</dbReference>
<keyword evidence="5 7" id="KW-0804">Transcription</keyword>
<evidence type="ECO:0000256" key="1">
    <source>
        <dbReference type="ARBA" id="ARBA00004123"/>
    </source>
</evidence>
<comment type="function">
    <text evidence="7">Component of the Mediator complex, a coactivator involved in the regulated transcription of nearly all RNA polymerase II-dependent genes. Mediator functions as a bridge to convey information from gene-specific regulatory proteins to the basal RNA polymerase II transcription machinery. Mediator is recruited to promoters by direct interactions with regulatory proteins and serves as a scaffold for the assembly of a functional preinitiation complex with RNA polymerase II and the general transcription factors.</text>
</comment>
<dbReference type="Gene3D" id="1.10.10.1340">
    <property type="entry name" value="Mediator of RNA polymerase II, submodule Med31 (Soh1)"/>
    <property type="match status" value="1"/>
</dbReference>
<evidence type="ECO:0000256" key="6">
    <source>
        <dbReference type="ARBA" id="ARBA00023242"/>
    </source>
</evidence>
<evidence type="ECO:0000256" key="7">
    <source>
        <dbReference type="RuleBase" id="RU364129"/>
    </source>
</evidence>
<evidence type="ECO:0000313" key="8">
    <source>
        <dbReference type="EMBL" id="NDV39642.1"/>
    </source>
</evidence>
<comment type="subcellular location">
    <subcellularLocation>
        <location evidence="1 7">Nucleus</location>
    </subcellularLocation>
</comment>
<dbReference type="EMBL" id="GIBP01010673">
    <property type="protein sequence ID" value="NDV39642.1"/>
    <property type="molecule type" value="Transcribed_RNA"/>
</dbReference>
<organism evidence="8">
    <name type="scientific">Arcella intermedia</name>
    <dbReference type="NCBI Taxonomy" id="1963864"/>
    <lineage>
        <taxon>Eukaryota</taxon>
        <taxon>Amoebozoa</taxon>
        <taxon>Tubulinea</taxon>
        <taxon>Elardia</taxon>
        <taxon>Arcellinida</taxon>
        <taxon>Sphaerothecina</taxon>
        <taxon>Arcellidae</taxon>
        <taxon>Arcella</taxon>
    </lineage>
</organism>
<dbReference type="PANTHER" id="PTHR13186">
    <property type="entry name" value="MEDIATOR OF RNA POLYMERASE II TRANSCRIPTION SUBUNIT 31"/>
    <property type="match status" value="1"/>
</dbReference>
<dbReference type="GO" id="GO:0006355">
    <property type="term" value="P:regulation of DNA-templated transcription"/>
    <property type="evidence" value="ECO:0007669"/>
    <property type="project" value="InterPro"/>
</dbReference>
<protein>
    <recommendedName>
        <fullName evidence="7">Mediator of RNA polymerase II transcription subunit 31</fullName>
    </recommendedName>
</protein>
<evidence type="ECO:0000256" key="4">
    <source>
        <dbReference type="ARBA" id="ARBA00023159"/>
    </source>
</evidence>
<comment type="similarity">
    <text evidence="2 7">Belongs to the Mediator complex subunit 31 family.</text>
</comment>
<dbReference type="GO" id="GO:0016592">
    <property type="term" value="C:mediator complex"/>
    <property type="evidence" value="ECO:0007669"/>
    <property type="project" value="InterPro"/>
</dbReference>
<keyword evidence="6 7" id="KW-0539">Nucleus</keyword>
<name>A0A6B2LR96_9EUKA</name>
<dbReference type="AlphaFoldDB" id="A0A6B2LR96"/>